<reference evidence="2 3" key="1">
    <citation type="journal article" date="2019" name="Int. J. Syst. Evol. Microbiol.">
        <title>Anaerobacillus alkaliphilus sp. nov., a novel alkaliphilic and moderately halophilic bacterium.</title>
        <authorList>
            <person name="Borsodi A.K."/>
            <person name="Aszalos J.M."/>
            <person name="Bihari P."/>
            <person name="Nagy I."/>
            <person name="Schumann P."/>
            <person name="Sproer C."/>
            <person name="Kovacs A.L."/>
            <person name="Boka K."/>
            <person name="Dobosy P."/>
            <person name="Ovari M."/>
            <person name="Szili-Kovacs T."/>
            <person name="Toth E."/>
        </authorList>
    </citation>
    <scope>NUCLEOTIDE SEQUENCE [LARGE SCALE GENOMIC DNA]</scope>
    <source>
        <strain evidence="2 3">B16-10</strain>
    </source>
</reference>
<name>A0A4Q0VY29_9BACI</name>
<feature type="transmembrane region" description="Helical" evidence="1">
    <location>
        <begin position="7"/>
        <end position="24"/>
    </location>
</feature>
<evidence type="ECO:0000256" key="1">
    <source>
        <dbReference type="SAM" id="Phobius"/>
    </source>
</evidence>
<evidence type="ECO:0000313" key="2">
    <source>
        <dbReference type="EMBL" id="RXJ04469.1"/>
    </source>
</evidence>
<comment type="caution">
    <text evidence="2">The sequence shown here is derived from an EMBL/GenBank/DDBJ whole genome shotgun (WGS) entry which is preliminary data.</text>
</comment>
<dbReference type="RefSeq" id="WP_129076811.1">
    <property type="nucleotide sequence ID" value="NZ_QOUX01000001.1"/>
</dbReference>
<organism evidence="2 3">
    <name type="scientific">Anaerobacillus alkaliphilus</name>
    <dbReference type="NCBI Taxonomy" id="1548597"/>
    <lineage>
        <taxon>Bacteria</taxon>
        <taxon>Bacillati</taxon>
        <taxon>Bacillota</taxon>
        <taxon>Bacilli</taxon>
        <taxon>Bacillales</taxon>
        <taxon>Bacillaceae</taxon>
        <taxon>Anaerobacillus</taxon>
    </lineage>
</organism>
<dbReference type="EMBL" id="QOUX01000001">
    <property type="protein sequence ID" value="RXJ04469.1"/>
    <property type="molecule type" value="Genomic_DNA"/>
</dbReference>
<gene>
    <name evidence="2" type="ORF">DS745_03535</name>
</gene>
<keyword evidence="3" id="KW-1185">Reference proteome</keyword>
<evidence type="ECO:0000313" key="3">
    <source>
        <dbReference type="Proteomes" id="UP000290649"/>
    </source>
</evidence>
<accession>A0A4Q0VY29</accession>
<dbReference type="AlphaFoldDB" id="A0A4Q0VY29"/>
<sequence length="159" mass="18175">MKINKPLILFVLLIASLVVNYILYIDNSGFKGGHGAEYQLAVRQAIYTVNEGEFSYVIDGLTDGNDLPFEMWKRDIAFLNTKLHKTGNINFKILGDYLNHIPRQLEVLAESNVYPDNEIENIKSQVVFFHEILSKVDADLGEDQMKWFREVSSDNSKTS</sequence>
<protein>
    <submittedName>
        <fullName evidence="2">Uncharacterized protein</fullName>
    </submittedName>
</protein>
<keyword evidence="1" id="KW-0472">Membrane</keyword>
<keyword evidence="1" id="KW-1133">Transmembrane helix</keyword>
<dbReference type="Proteomes" id="UP000290649">
    <property type="component" value="Unassembled WGS sequence"/>
</dbReference>
<keyword evidence="1" id="KW-0812">Transmembrane</keyword>
<proteinExistence type="predicted"/>